<keyword evidence="1" id="KW-0472">Membrane</keyword>
<dbReference type="EMBL" id="FNOT01000014">
    <property type="protein sequence ID" value="SDY94254.1"/>
    <property type="molecule type" value="Genomic_DNA"/>
</dbReference>
<evidence type="ECO:0000313" key="3">
    <source>
        <dbReference type="Proteomes" id="UP000198921"/>
    </source>
</evidence>
<sequence>MDDTDRAVRDELARRLAVIEVEERETPRPPFPRGDMVVLVAMVVVSVVVGLIVGLA</sequence>
<name>A0A1H3NZE0_9ACTN</name>
<dbReference type="AlphaFoldDB" id="A0A1H3NZE0"/>
<keyword evidence="1" id="KW-1133">Transmembrane helix</keyword>
<accession>A0A1H3NZE0</accession>
<proteinExistence type="predicted"/>
<gene>
    <name evidence="2" type="ORF">SAMN05660209_04145</name>
</gene>
<protein>
    <submittedName>
        <fullName evidence="2">Uncharacterized protein</fullName>
    </submittedName>
</protein>
<evidence type="ECO:0000313" key="2">
    <source>
        <dbReference type="EMBL" id="SDY94254.1"/>
    </source>
</evidence>
<evidence type="ECO:0000256" key="1">
    <source>
        <dbReference type="SAM" id="Phobius"/>
    </source>
</evidence>
<dbReference type="RefSeq" id="WP_170856889.1">
    <property type="nucleotide sequence ID" value="NZ_FNOT01000014.1"/>
</dbReference>
<reference evidence="3" key="1">
    <citation type="submission" date="2016-10" db="EMBL/GenBank/DDBJ databases">
        <authorList>
            <person name="Varghese N."/>
            <person name="Submissions S."/>
        </authorList>
    </citation>
    <scope>NUCLEOTIDE SEQUENCE [LARGE SCALE GENOMIC DNA]</scope>
    <source>
        <strain evidence="3">DSM 45422</strain>
    </source>
</reference>
<keyword evidence="3" id="KW-1185">Reference proteome</keyword>
<feature type="transmembrane region" description="Helical" evidence="1">
    <location>
        <begin position="36"/>
        <end position="55"/>
    </location>
</feature>
<dbReference type="STRING" id="1137993.SAMN05660209_04145"/>
<organism evidence="2 3">
    <name type="scientific">Geodermatophilus africanus</name>
    <dbReference type="NCBI Taxonomy" id="1137993"/>
    <lineage>
        <taxon>Bacteria</taxon>
        <taxon>Bacillati</taxon>
        <taxon>Actinomycetota</taxon>
        <taxon>Actinomycetes</taxon>
        <taxon>Geodermatophilales</taxon>
        <taxon>Geodermatophilaceae</taxon>
        <taxon>Geodermatophilus</taxon>
    </lineage>
</organism>
<dbReference type="Proteomes" id="UP000198921">
    <property type="component" value="Unassembled WGS sequence"/>
</dbReference>
<keyword evidence="1" id="KW-0812">Transmembrane</keyword>